<dbReference type="PANTHER" id="PTHR30486:SF6">
    <property type="entry name" value="TYPE IV PILUS RETRACTATION ATPASE PILT"/>
    <property type="match status" value="1"/>
</dbReference>
<dbReference type="PANTHER" id="PTHR30486">
    <property type="entry name" value="TWITCHING MOTILITY PROTEIN PILT"/>
    <property type="match status" value="1"/>
</dbReference>
<comment type="caution">
    <text evidence="3">The sequence shown here is derived from an EMBL/GenBank/DDBJ whole genome shotgun (WGS) entry which is preliminary data.</text>
</comment>
<gene>
    <name evidence="3" type="ORF">ACFSB2_15255</name>
</gene>
<evidence type="ECO:0000313" key="4">
    <source>
        <dbReference type="Proteomes" id="UP001597079"/>
    </source>
</evidence>
<dbReference type="Pfam" id="PF00437">
    <property type="entry name" value="T2SSE"/>
    <property type="match status" value="1"/>
</dbReference>
<dbReference type="EMBL" id="JBHUCX010000043">
    <property type="protein sequence ID" value="MFD1676060.1"/>
    <property type="molecule type" value="Genomic_DNA"/>
</dbReference>
<organism evidence="3 4">
    <name type="scientific">Alicyclobacillus fodiniaquatilis</name>
    <dbReference type="NCBI Taxonomy" id="1661150"/>
    <lineage>
        <taxon>Bacteria</taxon>
        <taxon>Bacillati</taxon>
        <taxon>Bacillota</taxon>
        <taxon>Bacilli</taxon>
        <taxon>Bacillales</taxon>
        <taxon>Alicyclobacillaceae</taxon>
        <taxon>Alicyclobacillus</taxon>
    </lineage>
</organism>
<dbReference type="RefSeq" id="WP_377943953.1">
    <property type="nucleotide sequence ID" value="NZ_JBHUCX010000043.1"/>
</dbReference>
<dbReference type="InterPro" id="IPR027417">
    <property type="entry name" value="P-loop_NTPase"/>
</dbReference>
<protein>
    <submittedName>
        <fullName evidence="3">ATPase, T2SS/T4P/T4SS family</fullName>
    </submittedName>
</protein>
<reference evidence="4" key="1">
    <citation type="journal article" date="2019" name="Int. J. Syst. Evol. Microbiol.">
        <title>The Global Catalogue of Microorganisms (GCM) 10K type strain sequencing project: providing services to taxonomists for standard genome sequencing and annotation.</title>
        <authorList>
            <consortium name="The Broad Institute Genomics Platform"/>
            <consortium name="The Broad Institute Genome Sequencing Center for Infectious Disease"/>
            <person name="Wu L."/>
            <person name="Ma J."/>
        </authorList>
    </citation>
    <scope>NUCLEOTIDE SEQUENCE [LARGE SCALE GENOMIC DNA]</scope>
    <source>
        <strain evidence="4">CGMCC 1.12286</strain>
    </source>
</reference>
<dbReference type="SUPFAM" id="SSF52540">
    <property type="entry name" value="P-loop containing nucleoside triphosphate hydrolases"/>
    <property type="match status" value="1"/>
</dbReference>
<accession>A0ABW4JLQ9</accession>
<evidence type="ECO:0000313" key="3">
    <source>
        <dbReference type="EMBL" id="MFD1676060.1"/>
    </source>
</evidence>
<name>A0ABW4JLQ9_9BACL</name>
<dbReference type="InterPro" id="IPR001482">
    <property type="entry name" value="T2SS/T4SS_dom"/>
</dbReference>
<keyword evidence="4" id="KW-1185">Reference proteome</keyword>
<evidence type="ECO:0000256" key="1">
    <source>
        <dbReference type="ARBA" id="ARBA00006611"/>
    </source>
</evidence>
<dbReference type="Proteomes" id="UP001597079">
    <property type="component" value="Unassembled WGS sequence"/>
</dbReference>
<dbReference type="InterPro" id="IPR050921">
    <property type="entry name" value="T4SS_GSP_E_ATPase"/>
</dbReference>
<dbReference type="Gene3D" id="3.30.450.380">
    <property type="match status" value="1"/>
</dbReference>
<evidence type="ECO:0000259" key="2">
    <source>
        <dbReference type="Pfam" id="PF00437"/>
    </source>
</evidence>
<comment type="similarity">
    <text evidence="1">Belongs to the GSP E family.</text>
</comment>
<feature type="domain" description="Bacterial type II secretion system protein E" evidence="2">
    <location>
        <begin position="157"/>
        <end position="368"/>
    </location>
</feature>
<dbReference type="Gene3D" id="3.40.50.300">
    <property type="entry name" value="P-loop containing nucleotide triphosphate hydrolases"/>
    <property type="match status" value="1"/>
</dbReference>
<sequence length="480" mass="54750">MANDVETGQSNSFWDQINKNKASEIDTKLKNRGQIRMVYNRDNPKEQSVGRDDEFQKQKDALREAVHRDIDFMLSSPTEDAMKARLMKLVQEGDVERYNVDIKDAVESLVIDLYHWGPLEALRVNLDVTDIQVYGDYGIRYFQSGERKWFTDPFGRKVRFQSIDALNEFVEKKLGENMQFNLAAPSIDAIFPDGSRINYKNGPVGVSHWDNGAYELHTMPILSIRIFGRTFSLDDLRENGMLTPRMRDYLQFMIEIGENFILGGNTGTGKSTVLGAMLAYTPQDHVTAITEDTPELQAKGFFVRLYTREANGENQGAVSIEKNVIDSKRMFFDSLIVGELRDGDTAFQGAQAAIMGSFLFATTIHAADPERMWRQYTNIMMSASTRPNRSFCIDQFVSAFNQLLGVKRVKGKRYMTAISEVVGMDDNAERVYLRPVFERKFADKTVIFHGLSEQMIERAYEVGVEIPESLRVEHGVENFE</sequence>
<proteinExistence type="inferred from homology"/>